<protein>
    <submittedName>
        <fullName evidence="1">Uncharacterized protein</fullName>
    </submittedName>
</protein>
<dbReference type="EMBL" id="CP042997">
    <property type="protein sequence ID" value="QEH37596.1"/>
    <property type="molecule type" value="Genomic_DNA"/>
</dbReference>
<reference evidence="1 2" key="1">
    <citation type="submission" date="2019-08" db="EMBL/GenBank/DDBJ databases">
        <title>Deep-cultivation of Planctomycetes and their phenomic and genomic characterization uncovers novel biology.</title>
        <authorList>
            <person name="Wiegand S."/>
            <person name="Jogler M."/>
            <person name="Boedeker C."/>
            <person name="Pinto D."/>
            <person name="Vollmers J."/>
            <person name="Rivas-Marin E."/>
            <person name="Kohn T."/>
            <person name="Peeters S.H."/>
            <person name="Heuer A."/>
            <person name="Rast P."/>
            <person name="Oberbeckmann S."/>
            <person name="Bunk B."/>
            <person name="Jeske O."/>
            <person name="Meyerdierks A."/>
            <person name="Storesund J.E."/>
            <person name="Kallscheuer N."/>
            <person name="Luecker S."/>
            <person name="Lage O.M."/>
            <person name="Pohl T."/>
            <person name="Merkel B.J."/>
            <person name="Hornburger P."/>
            <person name="Mueller R.-W."/>
            <person name="Bruemmer F."/>
            <person name="Labrenz M."/>
            <person name="Spormann A.M."/>
            <person name="Op den Camp H."/>
            <person name="Overmann J."/>
            <person name="Amann R."/>
            <person name="Jetten M.S.M."/>
            <person name="Mascher T."/>
            <person name="Medema M.H."/>
            <person name="Devos D.P."/>
            <person name="Kaster A.-K."/>
            <person name="Ovreas L."/>
            <person name="Rohde M."/>
            <person name="Galperin M.Y."/>
            <person name="Jogler C."/>
        </authorList>
    </citation>
    <scope>NUCLEOTIDE SEQUENCE [LARGE SCALE GENOMIC DNA]</scope>
    <source>
        <strain evidence="1 2">OJF2</strain>
    </source>
</reference>
<organism evidence="1 2">
    <name type="scientific">Aquisphaera giovannonii</name>
    <dbReference type="NCBI Taxonomy" id="406548"/>
    <lineage>
        <taxon>Bacteria</taxon>
        <taxon>Pseudomonadati</taxon>
        <taxon>Planctomycetota</taxon>
        <taxon>Planctomycetia</taxon>
        <taxon>Isosphaerales</taxon>
        <taxon>Isosphaeraceae</taxon>
        <taxon>Aquisphaera</taxon>
    </lineage>
</organism>
<gene>
    <name evidence="1" type="ORF">OJF2_61870</name>
</gene>
<dbReference type="Proteomes" id="UP000324233">
    <property type="component" value="Chromosome"/>
</dbReference>
<sequence length="59" mass="6306">MADSRRLGLHRAVAQFQELEEPRSEMNRKHPLASVVVIAPIAVQAGASGPTAMAQRAAL</sequence>
<proteinExistence type="predicted"/>
<name>A0A5B9WAK4_9BACT</name>
<dbReference type="KEGG" id="agv:OJF2_61870"/>
<dbReference type="OrthoDB" id="286534at2"/>
<evidence type="ECO:0000313" key="1">
    <source>
        <dbReference type="EMBL" id="QEH37596.1"/>
    </source>
</evidence>
<evidence type="ECO:0000313" key="2">
    <source>
        <dbReference type="Proteomes" id="UP000324233"/>
    </source>
</evidence>
<accession>A0A5B9WAK4</accession>
<dbReference type="RefSeq" id="WP_148597130.1">
    <property type="nucleotide sequence ID" value="NZ_CP042997.1"/>
</dbReference>
<dbReference type="AlphaFoldDB" id="A0A5B9WAK4"/>
<keyword evidence="2" id="KW-1185">Reference proteome</keyword>